<keyword evidence="3" id="KW-1185">Reference proteome</keyword>
<dbReference type="OrthoDB" id="10628752at2759"/>
<evidence type="ECO:0000313" key="3">
    <source>
        <dbReference type="Proteomes" id="UP000663829"/>
    </source>
</evidence>
<proteinExistence type="predicted"/>
<evidence type="ECO:0000313" key="1">
    <source>
        <dbReference type="EMBL" id="CAF1209675.1"/>
    </source>
</evidence>
<accession>A0A814WSI8</accession>
<dbReference type="EMBL" id="CAJNOQ010008892">
    <property type="protein sequence ID" value="CAF1209675.1"/>
    <property type="molecule type" value="Genomic_DNA"/>
</dbReference>
<organism evidence="1 3">
    <name type="scientific">Didymodactylos carnosus</name>
    <dbReference type="NCBI Taxonomy" id="1234261"/>
    <lineage>
        <taxon>Eukaryota</taxon>
        <taxon>Metazoa</taxon>
        <taxon>Spiralia</taxon>
        <taxon>Gnathifera</taxon>
        <taxon>Rotifera</taxon>
        <taxon>Eurotatoria</taxon>
        <taxon>Bdelloidea</taxon>
        <taxon>Philodinida</taxon>
        <taxon>Philodinidae</taxon>
        <taxon>Didymodactylos</taxon>
    </lineage>
</organism>
<reference evidence="1" key="1">
    <citation type="submission" date="2021-02" db="EMBL/GenBank/DDBJ databases">
        <authorList>
            <person name="Nowell W R."/>
        </authorList>
    </citation>
    <scope>NUCLEOTIDE SEQUENCE</scope>
</reference>
<dbReference type="Proteomes" id="UP000681722">
    <property type="component" value="Unassembled WGS sequence"/>
</dbReference>
<dbReference type="EMBL" id="CAJOBC010008893">
    <property type="protein sequence ID" value="CAF3973771.1"/>
    <property type="molecule type" value="Genomic_DNA"/>
</dbReference>
<dbReference type="AlphaFoldDB" id="A0A814WSI8"/>
<name>A0A814WSI8_9BILA</name>
<protein>
    <submittedName>
        <fullName evidence="1">Uncharacterized protein</fullName>
    </submittedName>
</protein>
<evidence type="ECO:0000313" key="2">
    <source>
        <dbReference type="EMBL" id="CAF3973771.1"/>
    </source>
</evidence>
<dbReference type="Proteomes" id="UP000663829">
    <property type="component" value="Unassembled WGS sequence"/>
</dbReference>
<gene>
    <name evidence="1" type="ORF">GPM918_LOCUS24147</name>
    <name evidence="2" type="ORF">SRO942_LOCUS24146</name>
</gene>
<comment type="caution">
    <text evidence="1">The sequence shown here is derived from an EMBL/GenBank/DDBJ whole genome shotgun (WGS) entry which is preliminary data.</text>
</comment>
<sequence>MTNINIQDTLTVDIDITDIIRNNPLLNKVTHVVFANFRSNVPNANEFPEANLKKIIQRKVNDTGFQPNDLCVGTSTLIQPKRTHSSTCSQARKRIKTVQSAVINVHSTTSDEQSPLKLRDRSKLIKTQYDDMTYYESEGEEDDEFTDDTFLSNVQLLEINIT</sequence>